<dbReference type="Pfam" id="PF00144">
    <property type="entry name" value="Beta-lactamase"/>
    <property type="match status" value="1"/>
</dbReference>
<dbReference type="InterPro" id="IPR050491">
    <property type="entry name" value="AmpC-like"/>
</dbReference>
<evidence type="ECO:0000313" key="5">
    <source>
        <dbReference type="Proteomes" id="UP000245080"/>
    </source>
</evidence>
<dbReference type="PANTHER" id="PTHR46825">
    <property type="entry name" value="D-ALANYL-D-ALANINE-CARBOXYPEPTIDASE/ENDOPEPTIDASE AMPH"/>
    <property type="match status" value="1"/>
</dbReference>
<dbReference type="SUPFAM" id="SSF56601">
    <property type="entry name" value="beta-lactamase/transpeptidase-like"/>
    <property type="match status" value="1"/>
</dbReference>
<keyword evidence="2" id="KW-0472">Membrane</keyword>
<dbReference type="AlphaFoldDB" id="A0A2V1MWU9"/>
<keyword evidence="5" id="KW-1185">Reference proteome</keyword>
<organism evidence="4 5">
    <name type="scientific">Levilactobacillus bambusae</name>
    <dbReference type="NCBI Taxonomy" id="2024736"/>
    <lineage>
        <taxon>Bacteria</taxon>
        <taxon>Bacillati</taxon>
        <taxon>Bacillota</taxon>
        <taxon>Bacilli</taxon>
        <taxon>Lactobacillales</taxon>
        <taxon>Lactobacillaceae</taxon>
        <taxon>Levilactobacillus</taxon>
    </lineage>
</organism>
<feature type="domain" description="Beta-lactamase-related" evidence="3">
    <location>
        <begin position="128"/>
        <end position="416"/>
    </location>
</feature>
<protein>
    <submittedName>
        <fullName evidence="4">Penicillin-binding protein</fullName>
    </submittedName>
</protein>
<dbReference type="Proteomes" id="UP000245080">
    <property type="component" value="Unassembled WGS sequence"/>
</dbReference>
<name>A0A2V1MWU9_9LACO</name>
<dbReference type="GO" id="GO:0016020">
    <property type="term" value="C:membrane"/>
    <property type="evidence" value="ECO:0007669"/>
    <property type="project" value="UniProtKB-SubCell"/>
</dbReference>
<evidence type="ECO:0000259" key="3">
    <source>
        <dbReference type="Pfam" id="PF00144"/>
    </source>
</evidence>
<evidence type="ECO:0000313" key="4">
    <source>
        <dbReference type="EMBL" id="PWF99361.1"/>
    </source>
</evidence>
<comment type="subcellular location">
    <subcellularLocation>
        <location evidence="1">Membrane</location>
    </subcellularLocation>
</comment>
<evidence type="ECO:0000256" key="2">
    <source>
        <dbReference type="ARBA" id="ARBA00023136"/>
    </source>
</evidence>
<gene>
    <name evidence="4" type="ORF">DCM90_07865</name>
</gene>
<dbReference type="InterPro" id="IPR001466">
    <property type="entry name" value="Beta-lactam-related"/>
</dbReference>
<comment type="caution">
    <text evidence="4">The sequence shown here is derived from an EMBL/GenBank/DDBJ whole genome shotgun (WGS) entry which is preliminary data.</text>
</comment>
<evidence type="ECO:0000256" key="1">
    <source>
        <dbReference type="ARBA" id="ARBA00004370"/>
    </source>
</evidence>
<sequence length="444" mass="49484">MFRFEKISLYNQASSKIQNELGIRTVKEKKGRMHWRGLVGVGIMALSILGVAGCSTQSHQSPVQQTKSAIKEQAEQVKVNQSTDDKLEVLAKNSQAKLKKTKSKYNDEVTGKSAPNMTAKLNRALNRKHFVGTALVVKNNKVVFQKGYGYADYGLKRKNTAKSLYQINSVQKSLTAILVMKAEQKGLLSLDDKLNKYYPQLKNSDQVTLRQMLDMHSGITGTVSSSKALTEDQMVNYGVKNATVDTKRIGQWSYAPINYLILSGILTKVTHQSYYKLYYNTLINPLKLHYSGFMELDNEQKTGTKGYGGPLIRDYQNPNTESPATLDSLLGTGNAYMSDGDLYQAERAVVTNQIVSQDAANNLHGVGTDINYAGGLYRMKDNSGYYSHGVGNYYESTVAISPDGKDAVVLMSNYFEKRIMDPVWSTEQTAIDTYKEIHEQSTLN</sequence>
<dbReference type="PANTHER" id="PTHR46825:SF11">
    <property type="entry name" value="PENICILLIN-BINDING PROTEIN 4"/>
    <property type="match status" value="1"/>
</dbReference>
<proteinExistence type="predicted"/>
<dbReference type="OrthoDB" id="2151402at2"/>
<accession>A0A2V1MWU9</accession>
<dbReference type="Gene3D" id="3.40.710.10">
    <property type="entry name" value="DD-peptidase/beta-lactamase superfamily"/>
    <property type="match status" value="1"/>
</dbReference>
<dbReference type="InterPro" id="IPR012338">
    <property type="entry name" value="Beta-lactam/transpept-like"/>
</dbReference>
<reference evidence="4 5" key="1">
    <citation type="journal article" date="2018" name="Int. J. Syst. Evol. Microbiol.">
        <title>Lactobacillus bambusae sp. nov., isolated from a traditional fermented Ma-bamboo shoots of Taiwan.</title>
        <authorList>
            <person name="Wang L.-T."/>
        </authorList>
    </citation>
    <scope>NUCLEOTIDE SEQUENCE [LARGE SCALE GENOMIC DNA]</scope>
    <source>
        <strain evidence="4 5">BS-W1</strain>
    </source>
</reference>
<dbReference type="EMBL" id="QCXQ01000006">
    <property type="protein sequence ID" value="PWF99361.1"/>
    <property type="molecule type" value="Genomic_DNA"/>
</dbReference>